<dbReference type="InterPro" id="IPR007658">
    <property type="entry name" value="DUF594"/>
</dbReference>
<feature type="transmembrane region" description="Helical" evidence="1">
    <location>
        <begin position="449"/>
        <end position="470"/>
    </location>
</feature>
<dbReference type="Gramene" id="TraesCS6D02G093300.1">
    <property type="protein sequence ID" value="TraesCS6D02G093300.1"/>
    <property type="gene ID" value="TraesCS6D02G093300"/>
</dbReference>
<keyword evidence="1" id="KW-1133">Transmembrane helix</keyword>
<dbReference type="Gramene" id="TraesCAD_scaffold_010762_01G000700.1">
    <property type="protein sequence ID" value="TraesCAD_scaffold_010762_01G000700.1"/>
    <property type="gene ID" value="TraesCAD_scaffold_010762_01G000700"/>
</dbReference>
<feature type="transmembrane region" description="Helical" evidence="1">
    <location>
        <begin position="482"/>
        <end position="505"/>
    </location>
</feature>
<dbReference type="Pfam" id="PF04578">
    <property type="entry name" value="DUF594"/>
    <property type="match status" value="1"/>
</dbReference>
<keyword evidence="1" id="KW-0472">Membrane</keyword>
<dbReference type="Gramene" id="TraesROB_scaffold_010022_01G000100.1">
    <property type="protein sequence ID" value="TraesROB_scaffold_010022_01G000100.1"/>
    <property type="gene ID" value="TraesROB_scaffold_010022_01G000100"/>
</dbReference>
<dbReference type="AlphaFoldDB" id="A0A3B6QD25"/>
<feature type="domain" description="DUF4220" evidence="2">
    <location>
        <begin position="146"/>
        <end position="544"/>
    </location>
</feature>
<evidence type="ECO:0000313" key="3">
    <source>
        <dbReference type="EnsemblPlants" id="TraesCS6D02G093300.1"/>
    </source>
</evidence>
<dbReference type="Pfam" id="PF13968">
    <property type="entry name" value="DUF4220"/>
    <property type="match status" value="1"/>
</dbReference>
<keyword evidence="1" id="KW-0812">Transmembrane</keyword>
<dbReference type="EnsemblPlants" id="TraesCS6D02G093300.1">
    <property type="protein sequence ID" value="TraesCS6D02G093300.1"/>
    <property type="gene ID" value="TraesCS6D02G093300"/>
</dbReference>
<sequence>MGVDRSIDAQPEADSHGKKRLVWSWRVPVQSIQFLHALAVSGCKQSKQAAPVQARNRAPEFHLFVLLPYKLSNMRALRDRGDCVVCADLPNYPTTTQHSLEDVGKLWMEWGIHGLILVSFGLQVFLFFAAGLRRRSTSRILMSLLWLAYLSADSVAIFILGHLSVHASGPRHQLLFLWAPFVLLHLGGQQTITAFSMKDNELWRRHLLGLVTQVVVAGYVVTRPSWADKRLLAAMVLMFLSGCLRYGERSLCLYRASPTNLKESSLDVLRNYAKRDRDQEENDDGDDGDFISRLFSPDNRKLNYESYQVTIDRMLKADMMRPPSHESFEISTSAAALVSETPLSTLATTKSLPGDIQHSIQELKLNEDRCRAYNYVATRLTHIYELLYTKAPRHSILLEIVFGCASIGVFLLKNIPIRCPTYCIPFCTVFIILCIPFVALYYLFFVLLFFLLVLFPILSTSATLVLFMVAKKSQLYSQADVIVSYILLIGAVNLEVASLFITFALSREAPRRIRSAIWTFAKYIYPAWGTKQWSEMLGQYNMINSVTKQHATYIRSFVSQWIGKHLGDETIAHIPIYDDLKKFVLDKLLEFGTKPEDWNFASFRGQLALRDLKSRHGIFSFLLPARSETHLHKSINDVDFPTTVLIWHIATDILYFKDTNNIDSCEQMKTMSRELSNYIMYLVFKCGVTLTNTTQLQHDNALRVMEVNRDLGEKGAMKKVFQANQHQKWTSETPIPPLLPRACQVAQELIDISGEAKRWDLIAAVWLEMLYYVAPRCGGAFHSEHLATGGEFITHVLLLMQHLGPFVKP</sequence>
<dbReference type="PANTHER" id="PTHR31325">
    <property type="entry name" value="OS01G0798800 PROTEIN-RELATED"/>
    <property type="match status" value="1"/>
</dbReference>
<keyword evidence="4" id="KW-1185">Reference proteome</keyword>
<organism evidence="3">
    <name type="scientific">Triticum aestivum</name>
    <name type="common">Wheat</name>
    <dbReference type="NCBI Taxonomy" id="4565"/>
    <lineage>
        <taxon>Eukaryota</taxon>
        <taxon>Viridiplantae</taxon>
        <taxon>Streptophyta</taxon>
        <taxon>Embryophyta</taxon>
        <taxon>Tracheophyta</taxon>
        <taxon>Spermatophyta</taxon>
        <taxon>Magnoliopsida</taxon>
        <taxon>Liliopsida</taxon>
        <taxon>Poales</taxon>
        <taxon>Poaceae</taxon>
        <taxon>BOP clade</taxon>
        <taxon>Pooideae</taxon>
        <taxon>Triticodae</taxon>
        <taxon>Triticeae</taxon>
        <taxon>Triticinae</taxon>
        <taxon>Triticum</taxon>
    </lineage>
</organism>
<dbReference type="Gramene" id="TraesWEE_scaffold_063542_01G000100.1">
    <property type="protein sequence ID" value="TraesWEE_scaffold_063542_01G000100.1"/>
    <property type="gene ID" value="TraesWEE_scaffold_063542_01G000100"/>
</dbReference>
<dbReference type="InterPro" id="IPR025315">
    <property type="entry name" value="DUF4220"/>
</dbReference>
<evidence type="ECO:0000259" key="2">
    <source>
        <dbReference type="Pfam" id="PF13968"/>
    </source>
</evidence>
<name>A0A3B6QD25_WHEAT</name>
<feature type="transmembrane region" description="Helical" evidence="1">
    <location>
        <begin position="110"/>
        <end position="132"/>
    </location>
</feature>
<feature type="transmembrane region" description="Helical" evidence="1">
    <location>
        <begin position="396"/>
        <end position="416"/>
    </location>
</feature>
<evidence type="ECO:0000313" key="4">
    <source>
        <dbReference type="Proteomes" id="UP000019116"/>
    </source>
</evidence>
<reference evidence="3" key="2">
    <citation type="submission" date="2018-10" db="UniProtKB">
        <authorList>
            <consortium name="EnsemblPlants"/>
        </authorList>
    </citation>
    <scope>IDENTIFICATION</scope>
</reference>
<dbReference type="Gramene" id="TraesCS6D03G0201600.1">
    <property type="protein sequence ID" value="TraesCS6D03G0201600.1.CDS"/>
    <property type="gene ID" value="TraesCS6D03G0201600"/>
</dbReference>
<accession>A0A3B6QD25</accession>
<protein>
    <recommendedName>
        <fullName evidence="2">DUF4220 domain-containing protein</fullName>
    </recommendedName>
</protein>
<dbReference type="STRING" id="4565.A0A3B6QD25"/>
<feature type="transmembrane region" description="Helical" evidence="1">
    <location>
        <begin position="422"/>
        <end position="444"/>
    </location>
</feature>
<dbReference type="OrthoDB" id="1189310at2759"/>
<dbReference type="Proteomes" id="UP000019116">
    <property type="component" value="Chromosome 6D"/>
</dbReference>
<gene>
    <name evidence="3" type="primary">LOC123142461</name>
</gene>
<proteinExistence type="predicted"/>
<reference evidence="3" key="1">
    <citation type="submission" date="2018-08" db="EMBL/GenBank/DDBJ databases">
        <authorList>
            <person name="Rossello M."/>
        </authorList>
    </citation>
    <scope>NUCLEOTIDE SEQUENCE [LARGE SCALE GENOMIC DNA]</scope>
    <source>
        <strain evidence="3">cv. Chinese Spring</strain>
    </source>
</reference>
<evidence type="ECO:0000256" key="1">
    <source>
        <dbReference type="SAM" id="Phobius"/>
    </source>
</evidence>
<feature type="transmembrane region" description="Helical" evidence="1">
    <location>
        <begin position="144"/>
        <end position="163"/>
    </location>
</feature>
<dbReference type="Gramene" id="TraesCLE_scaffold_009058_01G000600.1">
    <property type="protein sequence ID" value="TraesCLE_scaffold_009058_01G000600.1"/>
    <property type="gene ID" value="TraesCLE_scaffold_009058_01G000600"/>
</dbReference>